<evidence type="ECO:0008006" key="4">
    <source>
        <dbReference type="Google" id="ProtNLM"/>
    </source>
</evidence>
<comment type="caution">
    <text evidence="2">The sequence shown here is derived from an EMBL/GenBank/DDBJ whole genome shotgun (WGS) entry which is preliminary data.</text>
</comment>
<name>D1W2S9_9BACT</name>
<feature type="transmembrane region" description="Helical" evidence="1">
    <location>
        <begin position="108"/>
        <end position="130"/>
    </location>
</feature>
<feature type="transmembrane region" description="Helical" evidence="1">
    <location>
        <begin position="68"/>
        <end position="87"/>
    </location>
</feature>
<gene>
    <name evidence="2" type="ORF">HMPREF0650_0699</name>
</gene>
<evidence type="ECO:0000313" key="2">
    <source>
        <dbReference type="EMBL" id="EFA93155.1"/>
    </source>
</evidence>
<dbReference type="eggNOG" id="ENOG502ZUZG">
    <property type="taxonomic scope" value="Bacteria"/>
</dbReference>
<keyword evidence="1" id="KW-0812">Transmembrane</keyword>
<organism evidence="2 3">
    <name type="scientific">Hoylesella buccalis ATCC 35310</name>
    <dbReference type="NCBI Taxonomy" id="679190"/>
    <lineage>
        <taxon>Bacteria</taxon>
        <taxon>Pseudomonadati</taxon>
        <taxon>Bacteroidota</taxon>
        <taxon>Bacteroidia</taxon>
        <taxon>Bacteroidales</taxon>
        <taxon>Prevotellaceae</taxon>
        <taxon>Hoylesella</taxon>
    </lineage>
</organism>
<evidence type="ECO:0000256" key="1">
    <source>
        <dbReference type="SAM" id="Phobius"/>
    </source>
</evidence>
<dbReference type="EMBL" id="ADEG01000011">
    <property type="protein sequence ID" value="EFA93155.1"/>
    <property type="molecule type" value="Genomic_DNA"/>
</dbReference>
<dbReference type="RefSeq" id="WP_004347543.1">
    <property type="nucleotide sequence ID" value="NZ_ADEG01000011.1"/>
</dbReference>
<dbReference type="AlphaFoldDB" id="D1W2S9"/>
<feature type="transmembrane region" description="Helical" evidence="1">
    <location>
        <begin position="150"/>
        <end position="169"/>
    </location>
</feature>
<feature type="transmembrane region" description="Helical" evidence="1">
    <location>
        <begin position="246"/>
        <end position="275"/>
    </location>
</feature>
<feature type="transmembrane region" description="Helical" evidence="1">
    <location>
        <begin position="34"/>
        <end position="56"/>
    </location>
</feature>
<accession>D1W2S9</accession>
<keyword evidence="3" id="KW-1185">Reference proteome</keyword>
<sequence length="307" mass="33769">MENDLYKNRSISGCIKAGYLLFCSNVMTILRKNWLSLLVFSVMGGVYLAFGLTNAMHTMSNSLPTSKLVAFGLLNVLLLCASVWYMARTTTLLNENGFACNLKRNAKLQLAYVVVMGVISLLLTAATLSISYGQKPASAAVGTAGMGLQAWLFPVAWLIILIAIAPFAYSSMRYIQEKEAKFKTHVLGGYRTGLRRIGFIVSTFFLYGIVIFFLTLILLMPVYILLMASTLSQMGVQSGDPNTLPTYFPLLTYGTCILIYFICAAFLTVGIYVNYYVYGSIEARRQAQSNRKAIQTEAAEASNGDGH</sequence>
<keyword evidence="1" id="KW-0472">Membrane</keyword>
<proteinExistence type="predicted"/>
<dbReference type="Proteomes" id="UP000005283">
    <property type="component" value="Unassembled WGS sequence"/>
</dbReference>
<dbReference type="STRING" id="679190.HMPREF0650_0699"/>
<reference evidence="2 3" key="1">
    <citation type="submission" date="2009-12" db="EMBL/GenBank/DDBJ databases">
        <title>Genome Sequence of Prevotella buccalis ATCC 35310.</title>
        <authorList>
            <person name="Durkin A.S."/>
            <person name="Madupu R."/>
            <person name="Torralba M."/>
            <person name="Methe B."/>
            <person name="Sutton G."/>
            <person name="Strausberg R.L."/>
            <person name="Nelson K.E."/>
        </authorList>
    </citation>
    <scope>NUCLEOTIDE SEQUENCE [LARGE SCALE GENOMIC DNA]</scope>
    <source>
        <strain evidence="2 3">ATCC 35310</strain>
    </source>
</reference>
<evidence type="ECO:0000313" key="3">
    <source>
        <dbReference type="Proteomes" id="UP000005283"/>
    </source>
</evidence>
<keyword evidence="1" id="KW-1133">Transmembrane helix</keyword>
<protein>
    <recommendedName>
        <fullName evidence="4">Glycerophosphoryl diester phosphodiesterase membrane domain-containing protein</fullName>
    </recommendedName>
</protein>
<feature type="transmembrane region" description="Helical" evidence="1">
    <location>
        <begin position="204"/>
        <end position="226"/>
    </location>
</feature>